<dbReference type="KEGG" id="ptes:JQU52_03700"/>
<dbReference type="PANTHER" id="PTHR34300">
    <property type="entry name" value="QUEUOSINE PRECURSOR TRANSPORTER-RELATED"/>
    <property type="match status" value="1"/>
</dbReference>
<evidence type="ECO:0000313" key="3">
    <source>
        <dbReference type="Proteomes" id="UP000653156"/>
    </source>
</evidence>
<organism evidence="2 3">
    <name type="scientific">Paralysiella testudinis</name>
    <dbReference type="NCBI Taxonomy" id="2809020"/>
    <lineage>
        <taxon>Bacteria</taxon>
        <taxon>Pseudomonadati</taxon>
        <taxon>Pseudomonadota</taxon>
        <taxon>Betaproteobacteria</taxon>
        <taxon>Neisseriales</taxon>
        <taxon>Neisseriaceae</taxon>
        <taxon>Paralysiella</taxon>
    </lineage>
</organism>
<comment type="similarity">
    <text evidence="1">Belongs to the vitamin uptake transporter (VUT/ECF) (TC 2.A.88) family. Q precursor transporter subfamily.</text>
</comment>
<name>A0A892ZNW7_9NEIS</name>
<dbReference type="Proteomes" id="UP000653156">
    <property type="component" value="Chromosome"/>
</dbReference>
<dbReference type="HAMAP" id="MF_02088">
    <property type="entry name" value="Q_prec_transport"/>
    <property type="match status" value="1"/>
</dbReference>
<keyword evidence="1" id="KW-0472">Membrane</keyword>
<comment type="subcellular location">
    <subcellularLocation>
        <location evidence="1">Cell inner membrane</location>
        <topology evidence="1">Multi-pass membrane protein</topology>
    </subcellularLocation>
</comment>
<accession>A0A892ZNW7</accession>
<dbReference type="NCBIfam" id="TIGR00697">
    <property type="entry name" value="queuosine precursor transporter"/>
    <property type="match status" value="1"/>
</dbReference>
<dbReference type="Pfam" id="PF02592">
    <property type="entry name" value="Vut_1"/>
    <property type="match status" value="1"/>
</dbReference>
<gene>
    <name evidence="2" type="ORF">JQU52_03700</name>
</gene>
<feature type="transmembrane region" description="Helical" evidence="1">
    <location>
        <begin position="43"/>
        <end position="64"/>
    </location>
</feature>
<evidence type="ECO:0000256" key="1">
    <source>
        <dbReference type="HAMAP-Rule" id="MF_02088"/>
    </source>
</evidence>
<keyword evidence="1" id="KW-0812">Transmembrane</keyword>
<feature type="transmembrane region" description="Helical" evidence="1">
    <location>
        <begin position="12"/>
        <end position="31"/>
    </location>
</feature>
<comment type="function">
    <text evidence="1">Involved in the import of queuosine (Q) precursors, required for Q precursor salvage.</text>
</comment>
<dbReference type="PANTHER" id="PTHR34300:SF1">
    <property type="entry name" value="QUEUOSINE PRECURSOR TRANSPORTER"/>
    <property type="match status" value="1"/>
</dbReference>
<reference evidence="2" key="1">
    <citation type="submission" date="2021-02" db="EMBL/GenBank/DDBJ databases">
        <title>Neisseriaceae sp. 26B isolated from the cloaca of a Common Toad-headed Turtle (Mesoclemmys nasuta).</title>
        <authorList>
            <person name="Spergser J."/>
            <person name="Busse H.-J."/>
        </authorList>
    </citation>
    <scope>NUCLEOTIDE SEQUENCE</scope>
    <source>
        <strain evidence="2">26B</strain>
    </source>
</reference>
<keyword evidence="3" id="KW-1185">Reference proteome</keyword>
<protein>
    <recommendedName>
        <fullName evidence="1">Probable queuosine precursor transporter</fullName>
        <shortName evidence="1">Q precursor transporter</shortName>
    </recommendedName>
</protein>
<dbReference type="RefSeq" id="WP_230339802.1">
    <property type="nucleotide sequence ID" value="NZ_CP069798.1"/>
</dbReference>
<feature type="transmembrane region" description="Helical" evidence="1">
    <location>
        <begin position="185"/>
        <end position="205"/>
    </location>
</feature>
<evidence type="ECO:0000313" key="2">
    <source>
        <dbReference type="EMBL" id="QRQ82519.1"/>
    </source>
</evidence>
<dbReference type="GO" id="GO:0005886">
    <property type="term" value="C:plasma membrane"/>
    <property type="evidence" value="ECO:0007669"/>
    <property type="project" value="UniProtKB-SubCell"/>
</dbReference>
<feature type="transmembrane region" description="Helical" evidence="1">
    <location>
        <begin position="140"/>
        <end position="165"/>
    </location>
</feature>
<sequence>MYTFTLAQQKKALFWLAFFHILVIAASNYLVQFPFELFGLHTTWGAFTFPFIFLTTDLTVRIFGSTLARRIIFWVMMPALALSYGVSVLFHNGAWTGWDSMGSFNGFVARIALASFAAYVVGQLLDIYVFNRLRRLKAWWVAPSTSTVVGNALDTLVFFSVAFYLSSDPFMAAHWPEIALVDYGFKILICALFFLPAYGVLLRFLTAKLTAVQQPPAPELAEQGR</sequence>
<dbReference type="AlphaFoldDB" id="A0A892ZNW7"/>
<dbReference type="EMBL" id="CP069798">
    <property type="protein sequence ID" value="QRQ82519.1"/>
    <property type="molecule type" value="Genomic_DNA"/>
</dbReference>
<keyword evidence="1" id="KW-1003">Cell membrane</keyword>
<proteinExistence type="inferred from homology"/>
<keyword evidence="1" id="KW-1133">Transmembrane helix</keyword>
<feature type="transmembrane region" description="Helical" evidence="1">
    <location>
        <begin position="107"/>
        <end position="128"/>
    </location>
</feature>
<dbReference type="InterPro" id="IPR003744">
    <property type="entry name" value="YhhQ"/>
</dbReference>
<feature type="transmembrane region" description="Helical" evidence="1">
    <location>
        <begin position="71"/>
        <end position="95"/>
    </location>
</feature>
<dbReference type="GO" id="GO:0022857">
    <property type="term" value="F:transmembrane transporter activity"/>
    <property type="evidence" value="ECO:0007669"/>
    <property type="project" value="UniProtKB-UniRule"/>
</dbReference>
<keyword evidence="1" id="KW-0997">Cell inner membrane</keyword>
<dbReference type="NCBIfam" id="NF008406">
    <property type="entry name" value="PRK11212.1"/>
    <property type="match status" value="1"/>
</dbReference>
<keyword evidence="1" id="KW-0813">Transport</keyword>